<dbReference type="InterPro" id="IPR045260">
    <property type="entry name" value="Sec12-like"/>
</dbReference>
<dbReference type="InterPro" id="IPR019775">
    <property type="entry name" value="WD40_repeat_CS"/>
</dbReference>
<dbReference type="EMBL" id="UZAH01025664">
    <property type="protein sequence ID" value="VDO68259.1"/>
    <property type="molecule type" value="Genomic_DNA"/>
</dbReference>
<evidence type="ECO:0000256" key="4">
    <source>
        <dbReference type="ARBA" id="ARBA00022692"/>
    </source>
</evidence>
<evidence type="ECO:0000313" key="15">
    <source>
        <dbReference type="WBParaSite" id="HPBE_0000644001-mRNA-1"/>
    </source>
</evidence>
<feature type="repeat" description="WD" evidence="11">
    <location>
        <begin position="215"/>
        <end position="256"/>
    </location>
</feature>
<keyword evidence="8" id="KW-0653">Protein transport</keyword>
<dbReference type="GO" id="GO:0003400">
    <property type="term" value="P:regulation of COPII vesicle coating"/>
    <property type="evidence" value="ECO:0007669"/>
    <property type="project" value="TreeGrafter"/>
</dbReference>
<dbReference type="GO" id="GO:0006888">
    <property type="term" value="P:endoplasmic reticulum to Golgi vesicle-mediated transport"/>
    <property type="evidence" value="ECO:0007669"/>
    <property type="project" value="TreeGrafter"/>
</dbReference>
<protein>
    <submittedName>
        <fullName evidence="15">WD_REPEATS_REGION domain-containing protein</fullName>
    </submittedName>
</protein>
<keyword evidence="5" id="KW-0677">Repeat</keyword>
<evidence type="ECO:0000256" key="10">
    <source>
        <dbReference type="ARBA" id="ARBA00023136"/>
    </source>
</evidence>
<proteinExistence type="predicted"/>
<feature type="region of interest" description="Disordered" evidence="12">
    <location>
        <begin position="98"/>
        <end position="119"/>
    </location>
</feature>
<evidence type="ECO:0000256" key="2">
    <source>
        <dbReference type="ARBA" id="ARBA00022448"/>
    </source>
</evidence>
<feature type="compositionally biased region" description="Acidic residues" evidence="12">
    <location>
        <begin position="494"/>
        <end position="513"/>
    </location>
</feature>
<evidence type="ECO:0000256" key="8">
    <source>
        <dbReference type="ARBA" id="ARBA00022927"/>
    </source>
</evidence>
<keyword evidence="7" id="KW-0931">ER-Golgi transport</keyword>
<dbReference type="PROSITE" id="PS00678">
    <property type="entry name" value="WD_REPEATS_1"/>
    <property type="match status" value="1"/>
</dbReference>
<keyword evidence="6" id="KW-0256">Endoplasmic reticulum</keyword>
<dbReference type="PROSITE" id="PS50082">
    <property type="entry name" value="WD_REPEATS_2"/>
    <property type="match status" value="1"/>
</dbReference>
<sequence>MGSGSSKMEPPVVVTSKIPLFCLKKLGPRHLLVAGGGGESKTGVLNLIQIETDIYATMNMDVVCCSNPEQGKYLIAAGHGQYCDVYETTGYAVGKDDAEKEVRKESEKSVQDSVEKEMQNGVREQVHGVAVEENKDGNEKEVLDDDKRRLLDDAKEEVQNDTRKEVRADAKKTVQNDADNGDLSLNIRFVGRLTTSEKVESFQNPETIHKPTLDIEAHKSDVFDIDIASDGRIIISVGHDGVAKMWDMNLGTLIREIPMPNDCATGYKVRSVRCTPLGSGSNLVFVAAYNAVSITSKRKTYLALWAFSRETQSLRTVTVRSTGQGDGIASLCVSSCGNFTGVGTMGGSVYIYDTHEMKQLAAFKETHGIFVTAVEFLDRTAADVASLITQPPSGPPRKVPGPAYGARASLISLSADQTIQAIATGAFASYVITVPLQIIPVAQVHNLPKEKRSASLFLVRLFLISLISYYSEVCCFSEYAMIREKRHHRSRDDDGTDDDNTDDDGEGVDDDDDARQGTVYVYITTYICVRLQCVRDDGDRIKTRRDDGNEGEERETHRDIVGSDMMMAMMAMTTR</sequence>
<dbReference type="SUPFAM" id="SSF50978">
    <property type="entry name" value="WD40 repeat-like"/>
    <property type="match status" value="1"/>
</dbReference>
<keyword evidence="4" id="KW-0812">Transmembrane</keyword>
<dbReference type="PANTHER" id="PTHR23284">
    <property type="entry name" value="PROLACTIN REGULATORY ELEMENT BINDING PROTEIN"/>
    <property type="match status" value="1"/>
</dbReference>
<dbReference type="InterPro" id="IPR036322">
    <property type="entry name" value="WD40_repeat_dom_sf"/>
</dbReference>
<evidence type="ECO:0000313" key="14">
    <source>
        <dbReference type="Proteomes" id="UP000050761"/>
    </source>
</evidence>
<evidence type="ECO:0000256" key="6">
    <source>
        <dbReference type="ARBA" id="ARBA00022824"/>
    </source>
</evidence>
<evidence type="ECO:0000256" key="5">
    <source>
        <dbReference type="ARBA" id="ARBA00022737"/>
    </source>
</evidence>
<dbReference type="PANTHER" id="PTHR23284:SF0">
    <property type="entry name" value="PROLACTIN REGULATORY ELEMENT-BINDING PROTEIN"/>
    <property type="match status" value="1"/>
</dbReference>
<comment type="subcellular location">
    <subcellularLocation>
        <location evidence="1">Endoplasmic reticulum membrane</location>
        <topology evidence="1">Single-pass membrane protein</topology>
    </subcellularLocation>
</comment>
<keyword evidence="9" id="KW-1133">Transmembrane helix</keyword>
<dbReference type="AlphaFoldDB" id="A0A3P7XS82"/>
<reference evidence="13 14" key="1">
    <citation type="submission" date="2018-11" db="EMBL/GenBank/DDBJ databases">
        <authorList>
            <consortium name="Pathogen Informatics"/>
        </authorList>
    </citation>
    <scope>NUCLEOTIDE SEQUENCE [LARGE SCALE GENOMIC DNA]</scope>
</reference>
<evidence type="ECO:0000313" key="13">
    <source>
        <dbReference type="EMBL" id="VDO68259.1"/>
    </source>
</evidence>
<evidence type="ECO:0000256" key="7">
    <source>
        <dbReference type="ARBA" id="ARBA00022892"/>
    </source>
</evidence>
<keyword evidence="2" id="KW-0813">Transport</keyword>
<dbReference type="Pfam" id="PF00400">
    <property type="entry name" value="WD40"/>
    <property type="match status" value="1"/>
</dbReference>
<evidence type="ECO:0000256" key="12">
    <source>
        <dbReference type="SAM" id="MobiDB-lite"/>
    </source>
</evidence>
<name>A0A3P7XS82_HELPZ</name>
<evidence type="ECO:0000256" key="3">
    <source>
        <dbReference type="ARBA" id="ARBA00022574"/>
    </source>
</evidence>
<dbReference type="PROSITE" id="PS50294">
    <property type="entry name" value="WD_REPEATS_REGION"/>
    <property type="match status" value="1"/>
</dbReference>
<feature type="region of interest" description="Disordered" evidence="12">
    <location>
        <begin position="486"/>
        <end position="513"/>
    </location>
</feature>
<keyword evidence="10" id="KW-0472">Membrane</keyword>
<dbReference type="OrthoDB" id="2013972at2759"/>
<dbReference type="GO" id="GO:0005085">
    <property type="term" value="F:guanyl-nucleotide exchange factor activity"/>
    <property type="evidence" value="ECO:0007669"/>
    <property type="project" value="InterPro"/>
</dbReference>
<dbReference type="Gene3D" id="2.130.10.10">
    <property type="entry name" value="YVTN repeat-like/Quinoprotein amine dehydrogenase"/>
    <property type="match status" value="1"/>
</dbReference>
<evidence type="ECO:0000256" key="1">
    <source>
        <dbReference type="ARBA" id="ARBA00004389"/>
    </source>
</evidence>
<dbReference type="GO" id="GO:0015031">
    <property type="term" value="P:protein transport"/>
    <property type="evidence" value="ECO:0007669"/>
    <property type="project" value="UniProtKB-KW"/>
</dbReference>
<accession>A0A3P7XS82</accession>
<dbReference type="InterPro" id="IPR015943">
    <property type="entry name" value="WD40/YVTN_repeat-like_dom_sf"/>
</dbReference>
<dbReference type="GO" id="GO:0005789">
    <property type="term" value="C:endoplasmic reticulum membrane"/>
    <property type="evidence" value="ECO:0007669"/>
    <property type="project" value="UniProtKB-SubCell"/>
</dbReference>
<organism evidence="13">
    <name type="scientific">Heligmosomoides polygyrus</name>
    <name type="common">Parasitic roundworm</name>
    <dbReference type="NCBI Taxonomy" id="6339"/>
    <lineage>
        <taxon>Eukaryota</taxon>
        <taxon>Metazoa</taxon>
        <taxon>Ecdysozoa</taxon>
        <taxon>Nematoda</taxon>
        <taxon>Chromadorea</taxon>
        <taxon>Rhabditida</taxon>
        <taxon>Rhabditina</taxon>
        <taxon>Rhabditomorpha</taxon>
        <taxon>Strongyloidea</taxon>
        <taxon>Heligmosomidae</taxon>
        <taxon>Heligmosomoides</taxon>
    </lineage>
</organism>
<dbReference type="Proteomes" id="UP000050761">
    <property type="component" value="Unassembled WGS sequence"/>
</dbReference>
<reference evidence="15" key="2">
    <citation type="submission" date="2019-09" db="UniProtKB">
        <authorList>
            <consortium name="WormBaseParasite"/>
        </authorList>
    </citation>
    <scope>IDENTIFICATION</scope>
</reference>
<gene>
    <name evidence="13" type="ORF">HPBE_LOCUS6441</name>
</gene>
<keyword evidence="14" id="KW-1185">Reference proteome</keyword>
<keyword evidence="3 11" id="KW-0853">WD repeat</keyword>
<evidence type="ECO:0000256" key="9">
    <source>
        <dbReference type="ARBA" id="ARBA00022989"/>
    </source>
</evidence>
<dbReference type="InterPro" id="IPR001680">
    <property type="entry name" value="WD40_rpt"/>
</dbReference>
<dbReference type="WBParaSite" id="HPBE_0000644001-mRNA-1">
    <property type="protein sequence ID" value="HPBE_0000644001-mRNA-1"/>
    <property type="gene ID" value="HPBE_0000644001"/>
</dbReference>
<evidence type="ECO:0000256" key="11">
    <source>
        <dbReference type="PROSITE-ProRule" id="PRU00221"/>
    </source>
</evidence>
<dbReference type="SMART" id="SM00320">
    <property type="entry name" value="WD40"/>
    <property type="match status" value="2"/>
</dbReference>